<gene>
    <name evidence="1" type="ORF">ID47_06605</name>
</gene>
<proteinExistence type="predicted"/>
<accession>A0A077AVS3</accession>
<dbReference type="HOGENOM" id="CLU_1281247_0_0_5"/>
<name>A0A077AVS3_9PROT</name>
<dbReference type="Proteomes" id="UP000028926">
    <property type="component" value="Chromosome"/>
</dbReference>
<organism evidence="1 2">
    <name type="scientific">Candidatus Odyssella acanthamoebae</name>
    <dbReference type="NCBI Taxonomy" id="91604"/>
    <lineage>
        <taxon>Bacteria</taxon>
        <taxon>Pseudomonadati</taxon>
        <taxon>Pseudomonadota</taxon>
        <taxon>Alphaproteobacteria</taxon>
        <taxon>Holosporales</taxon>
        <taxon>Candidatus Paracaedibacteraceae</taxon>
        <taxon>Candidatus Odyssella</taxon>
    </lineage>
</organism>
<keyword evidence="2" id="KW-1185">Reference proteome</keyword>
<protein>
    <submittedName>
        <fullName evidence="1">Uncharacterized protein</fullName>
    </submittedName>
</protein>
<dbReference type="eggNOG" id="ENOG5031BFS">
    <property type="taxonomic scope" value="Bacteria"/>
</dbReference>
<evidence type="ECO:0000313" key="1">
    <source>
        <dbReference type="EMBL" id="AIK96486.1"/>
    </source>
</evidence>
<evidence type="ECO:0000313" key="2">
    <source>
        <dbReference type="Proteomes" id="UP000028926"/>
    </source>
</evidence>
<reference evidence="1 2" key="1">
    <citation type="submission" date="2014-07" db="EMBL/GenBank/DDBJ databases">
        <title>Comparative genomic insights into amoeba endosymbionts belonging to the families of Holosporaceae and Candidatus Midichloriaceae within Rickettsiales.</title>
        <authorList>
            <person name="Wang Z."/>
            <person name="Wu M."/>
        </authorList>
    </citation>
    <scope>NUCLEOTIDE SEQUENCE [LARGE SCALE GENOMIC DNA]</scope>
    <source>
        <strain evidence="1">PRA3</strain>
    </source>
</reference>
<dbReference type="AlphaFoldDB" id="A0A077AVS3"/>
<sequence>MLLLVKSPLNLILINYAIFNSVDSKKMEDKMRTLLLFSMVSMTAIASPAQADTTMAMEGLQGSRYSWMTDALDMQGGGTTLIEMLADKVIEKIQTRWYMQGEALKSFKIALKNPVFRSVADEAARLGPGSYMSASTLIDVQTQNPLVQVAFTNYGALSDVEEVVLGYELKNYGYFQRIYNGATDAQAATFKLWRQATSPLEEQLKYSASYRYGID</sequence>
<dbReference type="EMBL" id="CP008941">
    <property type="protein sequence ID" value="AIK96486.1"/>
    <property type="molecule type" value="Genomic_DNA"/>
</dbReference>
<dbReference type="KEGG" id="paca:ID47_06605"/>